<accession>A0A5P8K3V3</accession>
<organism evidence="3 4">
    <name type="scientific">Streptomyces phaeolivaceus</name>
    <dbReference type="NCBI Taxonomy" id="2653200"/>
    <lineage>
        <taxon>Bacteria</taxon>
        <taxon>Bacillati</taxon>
        <taxon>Actinomycetota</taxon>
        <taxon>Actinomycetes</taxon>
        <taxon>Kitasatosporales</taxon>
        <taxon>Streptomycetaceae</taxon>
        <taxon>Streptomyces</taxon>
    </lineage>
</organism>
<dbReference type="InterPro" id="IPR003594">
    <property type="entry name" value="HATPase_dom"/>
</dbReference>
<keyword evidence="3" id="KW-0547">Nucleotide-binding</keyword>
<gene>
    <name evidence="3" type="ORF">F9278_18100</name>
</gene>
<protein>
    <submittedName>
        <fullName evidence="3">ATP-binding protein</fullName>
    </submittedName>
</protein>
<dbReference type="InterPro" id="IPR036890">
    <property type="entry name" value="HATPase_C_sf"/>
</dbReference>
<dbReference type="RefSeq" id="WP_152169300.1">
    <property type="nucleotide sequence ID" value="NZ_CP045096.1"/>
</dbReference>
<feature type="domain" description="Histidine kinase/HSP90-like ATPase" evidence="2">
    <location>
        <begin position="22"/>
        <end position="120"/>
    </location>
</feature>
<evidence type="ECO:0000259" key="2">
    <source>
        <dbReference type="Pfam" id="PF13581"/>
    </source>
</evidence>
<evidence type="ECO:0000313" key="4">
    <source>
        <dbReference type="Proteomes" id="UP000327294"/>
    </source>
</evidence>
<dbReference type="Proteomes" id="UP000327294">
    <property type="component" value="Chromosome"/>
</dbReference>
<sequence length="163" mass="17355">MVTVSPLGSPSPPCWDYVLRLPRDPRAARVARLTVRAALTTHGMDGLLDVTELLTSELVTSAYRHTYGPSSLRLVALGEGWLRVFVWDASPHIPPAPPLPVPTDGEGGRGLLLVERCADRWGCWPMEGGSLGTGGGKLMWFELGGAEGGVPMRGCLITVVVVA</sequence>
<dbReference type="KEGG" id="sphv:F9278_18100"/>
<dbReference type="GO" id="GO:0004674">
    <property type="term" value="F:protein serine/threonine kinase activity"/>
    <property type="evidence" value="ECO:0007669"/>
    <property type="project" value="UniProtKB-KW"/>
</dbReference>
<dbReference type="AlphaFoldDB" id="A0A5P8K3V3"/>
<dbReference type="Pfam" id="PF13581">
    <property type="entry name" value="HATPase_c_2"/>
    <property type="match status" value="1"/>
</dbReference>
<evidence type="ECO:0000313" key="3">
    <source>
        <dbReference type="EMBL" id="QFQ97821.1"/>
    </source>
</evidence>
<name>A0A5P8K3V3_9ACTN</name>
<dbReference type="EMBL" id="CP045096">
    <property type="protein sequence ID" value="QFQ97821.1"/>
    <property type="molecule type" value="Genomic_DNA"/>
</dbReference>
<dbReference type="PANTHER" id="PTHR35526">
    <property type="entry name" value="ANTI-SIGMA-F FACTOR RSBW-RELATED"/>
    <property type="match status" value="1"/>
</dbReference>
<reference evidence="3 4" key="1">
    <citation type="submission" date="2019-10" db="EMBL/GenBank/DDBJ databases">
        <title>Streptomyces sp. strain GY16 isolated from leaves of Broussonetia papyrifera.</title>
        <authorList>
            <person name="Mo P."/>
        </authorList>
    </citation>
    <scope>NUCLEOTIDE SEQUENCE [LARGE SCALE GENOMIC DNA]</scope>
    <source>
        <strain evidence="3 4">GY16</strain>
    </source>
</reference>
<dbReference type="GO" id="GO:0005524">
    <property type="term" value="F:ATP binding"/>
    <property type="evidence" value="ECO:0007669"/>
    <property type="project" value="UniProtKB-KW"/>
</dbReference>
<dbReference type="CDD" id="cd16936">
    <property type="entry name" value="HATPase_RsbW-like"/>
    <property type="match status" value="1"/>
</dbReference>
<dbReference type="PANTHER" id="PTHR35526:SF3">
    <property type="entry name" value="ANTI-SIGMA-F FACTOR RSBW"/>
    <property type="match status" value="1"/>
</dbReference>
<evidence type="ECO:0000256" key="1">
    <source>
        <dbReference type="ARBA" id="ARBA00022527"/>
    </source>
</evidence>
<keyword evidence="4" id="KW-1185">Reference proteome</keyword>
<keyword evidence="3" id="KW-0067">ATP-binding</keyword>
<dbReference type="Gene3D" id="3.30.565.10">
    <property type="entry name" value="Histidine kinase-like ATPase, C-terminal domain"/>
    <property type="match status" value="1"/>
</dbReference>
<keyword evidence="1" id="KW-0418">Kinase</keyword>
<proteinExistence type="predicted"/>
<keyword evidence="1" id="KW-0808">Transferase</keyword>
<dbReference type="InterPro" id="IPR050267">
    <property type="entry name" value="Anti-sigma-factor_SerPK"/>
</dbReference>
<keyword evidence="1" id="KW-0723">Serine/threonine-protein kinase</keyword>
<dbReference type="SUPFAM" id="SSF55874">
    <property type="entry name" value="ATPase domain of HSP90 chaperone/DNA topoisomerase II/histidine kinase"/>
    <property type="match status" value="1"/>
</dbReference>